<reference evidence="2" key="3">
    <citation type="submission" date="2018-07" db="EMBL/GenBank/DDBJ databases">
        <title>WGS assembly of Glycine max.</title>
        <authorList>
            <person name="Schmutz J."/>
            <person name="Cannon S."/>
            <person name="Schlueter J."/>
            <person name="Ma J."/>
            <person name="Mitros T."/>
            <person name="Nelson W."/>
            <person name="Hyten D."/>
            <person name="Song Q."/>
            <person name="Thelen J."/>
            <person name="Cheng J."/>
            <person name="Xu D."/>
            <person name="Hellsten U."/>
            <person name="May G."/>
            <person name="Yu Y."/>
            <person name="Sakurai T."/>
            <person name="Umezawa T."/>
            <person name="Bhattacharyya M."/>
            <person name="Sandhu D."/>
            <person name="Valliyodan B."/>
            <person name="Lindquist E."/>
            <person name="Peto M."/>
            <person name="Grant D."/>
            <person name="Shu S."/>
            <person name="Goodstein D."/>
            <person name="Barry K."/>
            <person name="Futrell-Griggs M."/>
            <person name="Abernathy B."/>
            <person name="Du J."/>
            <person name="Tian Z."/>
            <person name="Zhu L."/>
            <person name="Gill N."/>
            <person name="Joshi T."/>
            <person name="Libault M."/>
            <person name="Sethuraman A."/>
            <person name="Zhang X."/>
            <person name="Shinozaki K."/>
            <person name="Nguyen H."/>
            <person name="Wing R."/>
            <person name="Cregan P."/>
            <person name="Specht J."/>
            <person name="Grimwood J."/>
            <person name="Rokhsar D."/>
            <person name="Stacey G."/>
            <person name="Shoemaker R."/>
            <person name="Jackson S."/>
        </authorList>
    </citation>
    <scope>NUCLEOTIDE SEQUENCE</scope>
    <source>
        <tissue evidence="2">Callus</tissue>
    </source>
</reference>
<protein>
    <submittedName>
        <fullName evidence="2 3">Uncharacterized protein</fullName>
    </submittedName>
</protein>
<dbReference type="EnsemblPlants" id="KRH62372">
    <property type="protein sequence ID" value="KRH62372"/>
    <property type="gene ID" value="GLYMA_04G103800"/>
</dbReference>
<dbReference type="PaxDb" id="3847-GLYMA04G11270.1"/>
<evidence type="ECO:0000256" key="1">
    <source>
        <dbReference type="SAM" id="MobiDB-lite"/>
    </source>
</evidence>
<feature type="compositionally biased region" description="Polar residues" evidence="1">
    <location>
        <begin position="28"/>
        <end position="40"/>
    </location>
</feature>
<reference evidence="3" key="2">
    <citation type="submission" date="2018-02" db="UniProtKB">
        <authorList>
            <consortium name="EnsemblPlants"/>
        </authorList>
    </citation>
    <scope>IDENTIFICATION</scope>
    <source>
        <strain evidence="3">Williams 82</strain>
    </source>
</reference>
<evidence type="ECO:0000313" key="3">
    <source>
        <dbReference type="EnsemblPlants" id="KRH62372"/>
    </source>
</evidence>
<keyword evidence="4" id="KW-1185">Reference proteome</keyword>
<dbReference type="HOGENOM" id="CLU_3128117_0_0_1"/>
<dbReference type="EMBL" id="CM000837">
    <property type="protein sequence ID" value="KRH62372.1"/>
    <property type="molecule type" value="Genomic_DNA"/>
</dbReference>
<gene>
    <name evidence="2" type="ORF">GLYMA_04G103800</name>
</gene>
<proteinExistence type="predicted"/>
<organism evidence="2">
    <name type="scientific">Glycine max</name>
    <name type="common">Soybean</name>
    <name type="synonym">Glycine hispida</name>
    <dbReference type="NCBI Taxonomy" id="3847"/>
    <lineage>
        <taxon>Eukaryota</taxon>
        <taxon>Viridiplantae</taxon>
        <taxon>Streptophyta</taxon>
        <taxon>Embryophyta</taxon>
        <taxon>Tracheophyta</taxon>
        <taxon>Spermatophyta</taxon>
        <taxon>Magnoliopsida</taxon>
        <taxon>eudicotyledons</taxon>
        <taxon>Gunneridae</taxon>
        <taxon>Pentapetalae</taxon>
        <taxon>rosids</taxon>
        <taxon>fabids</taxon>
        <taxon>Fabales</taxon>
        <taxon>Fabaceae</taxon>
        <taxon>Papilionoideae</taxon>
        <taxon>50 kb inversion clade</taxon>
        <taxon>NPAAA clade</taxon>
        <taxon>indigoferoid/millettioid clade</taxon>
        <taxon>Phaseoleae</taxon>
        <taxon>Glycine</taxon>
        <taxon>Glycine subgen. Soja</taxon>
    </lineage>
</organism>
<evidence type="ECO:0000313" key="2">
    <source>
        <dbReference type="EMBL" id="KRH62372.1"/>
    </source>
</evidence>
<dbReference type="Gramene" id="KRH62372">
    <property type="protein sequence ID" value="KRH62372"/>
    <property type="gene ID" value="GLYMA_04G103800"/>
</dbReference>
<feature type="region of interest" description="Disordered" evidence="1">
    <location>
        <begin position="28"/>
        <end position="50"/>
    </location>
</feature>
<name>K7KJB1_SOYBN</name>
<dbReference type="AlphaFoldDB" id="K7KJB1"/>
<reference evidence="2 3" key="1">
    <citation type="journal article" date="2010" name="Nature">
        <title>Genome sequence of the palaeopolyploid soybean.</title>
        <authorList>
            <person name="Schmutz J."/>
            <person name="Cannon S.B."/>
            <person name="Schlueter J."/>
            <person name="Ma J."/>
            <person name="Mitros T."/>
            <person name="Nelson W."/>
            <person name="Hyten D.L."/>
            <person name="Song Q."/>
            <person name="Thelen J.J."/>
            <person name="Cheng J."/>
            <person name="Xu D."/>
            <person name="Hellsten U."/>
            <person name="May G.D."/>
            <person name="Yu Y."/>
            <person name="Sakurai T."/>
            <person name="Umezawa T."/>
            <person name="Bhattacharyya M.K."/>
            <person name="Sandhu D."/>
            <person name="Valliyodan B."/>
            <person name="Lindquist E."/>
            <person name="Peto M."/>
            <person name="Grant D."/>
            <person name="Shu S."/>
            <person name="Goodstein D."/>
            <person name="Barry K."/>
            <person name="Futrell-Griggs M."/>
            <person name="Abernathy B."/>
            <person name="Du J."/>
            <person name="Tian Z."/>
            <person name="Zhu L."/>
            <person name="Gill N."/>
            <person name="Joshi T."/>
            <person name="Libault M."/>
            <person name="Sethuraman A."/>
            <person name="Zhang X.-C."/>
            <person name="Shinozaki K."/>
            <person name="Nguyen H.T."/>
            <person name="Wing R.A."/>
            <person name="Cregan P."/>
            <person name="Specht J."/>
            <person name="Grimwood J."/>
            <person name="Rokhsar D."/>
            <person name="Stacey G."/>
            <person name="Shoemaker R.C."/>
            <person name="Jackson S.A."/>
        </authorList>
    </citation>
    <scope>NUCLEOTIDE SEQUENCE [LARGE SCALE GENOMIC DNA]</scope>
    <source>
        <strain evidence="3">cv. Williams 82</strain>
        <tissue evidence="2">Callus</tissue>
    </source>
</reference>
<dbReference type="InParanoid" id="K7KJB1"/>
<evidence type="ECO:0000313" key="4">
    <source>
        <dbReference type="Proteomes" id="UP000008827"/>
    </source>
</evidence>
<accession>K7KJB1</accession>
<sequence length="50" mass="5736">MLESKRLYFIRINQLKLQVDKYCNLHQSTNNAQSQGSNSGKRVILPSTLV</sequence>
<dbReference type="Proteomes" id="UP000008827">
    <property type="component" value="Chromosome 4"/>
</dbReference>